<geneLocation type="plasmid" evidence="1 2">
    <name>pRgalR602a</name>
</geneLocation>
<organism evidence="1 2">
    <name type="scientific">Rhizobium gallicum bv. gallicum R602sp</name>
    <dbReference type="NCBI Taxonomy" id="1041138"/>
    <lineage>
        <taxon>Bacteria</taxon>
        <taxon>Pseudomonadati</taxon>
        <taxon>Pseudomonadota</taxon>
        <taxon>Alphaproteobacteria</taxon>
        <taxon>Hyphomicrobiales</taxon>
        <taxon>Rhizobiaceae</taxon>
        <taxon>Rhizobium/Agrobacterium group</taxon>
        <taxon>Rhizobium</taxon>
    </lineage>
</organism>
<protein>
    <submittedName>
        <fullName evidence="1">Uncharacterized protein</fullName>
    </submittedName>
</protein>
<evidence type="ECO:0000313" key="1">
    <source>
        <dbReference type="EMBL" id="AJD43523.1"/>
    </source>
</evidence>
<keyword evidence="1" id="KW-0614">Plasmid</keyword>
<sequence length="57" mass="5918">MAPADPTNGTGRDGRAICLIPVSRLTVSATRKQAGSVREPAVVAFIERRGRSPAGKA</sequence>
<accession>A0A0B4XA87</accession>
<dbReference type="Proteomes" id="UP000031368">
    <property type="component" value="Plasmid pRgalR602a"/>
</dbReference>
<dbReference type="HOGENOM" id="CLU_2993571_0_0_5"/>
<keyword evidence="2" id="KW-1185">Reference proteome</keyword>
<proteinExistence type="predicted"/>
<reference evidence="1 2" key="1">
    <citation type="submission" date="2013-11" db="EMBL/GenBank/DDBJ databases">
        <title>Complete genome sequence of Rhizobium gallicum bv. gallicum R602.</title>
        <authorList>
            <person name="Bustos P."/>
            <person name="Santamaria R.I."/>
            <person name="Lozano L."/>
            <person name="Acosta J.L."/>
            <person name="Ormeno-Orrillo E."/>
            <person name="Rogel M.A."/>
            <person name="Romero D."/>
            <person name="Cevallos M.A."/>
            <person name="Martinez-Romero E."/>
            <person name="Gonzalez V."/>
        </authorList>
    </citation>
    <scope>NUCLEOTIDE SEQUENCE [LARGE SCALE GENOMIC DNA]</scope>
    <source>
        <strain evidence="1 2">R602</strain>
        <plasmid evidence="1 2">pRgalR602a</plasmid>
    </source>
</reference>
<dbReference type="KEGG" id="rga:RGR602_PA00179"/>
<gene>
    <name evidence="1" type="ORF">RGR602_PA00179</name>
</gene>
<name>A0A0B4XA87_9HYPH</name>
<dbReference type="EMBL" id="CP006878">
    <property type="protein sequence ID" value="AJD43523.1"/>
    <property type="molecule type" value="Genomic_DNA"/>
</dbReference>
<evidence type="ECO:0000313" key="2">
    <source>
        <dbReference type="Proteomes" id="UP000031368"/>
    </source>
</evidence>
<dbReference type="AlphaFoldDB" id="A0A0B4XA87"/>